<feature type="domain" description="N-acetyltransferase" evidence="1">
    <location>
        <begin position="1"/>
        <end position="161"/>
    </location>
</feature>
<organism evidence="2 3">
    <name type="scientific">Parvularcula dongshanensis</name>
    <dbReference type="NCBI Taxonomy" id="1173995"/>
    <lineage>
        <taxon>Bacteria</taxon>
        <taxon>Pseudomonadati</taxon>
        <taxon>Pseudomonadota</taxon>
        <taxon>Alphaproteobacteria</taxon>
        <taxon>Parvularculales</taxon>
        <taxon>Parvularculaceae</taxon>
        <taxon>Parvularcula</taxon>
    </lineage>
</organism>
<evidence type="ECO:0000313" key="3">
    <source>
        <dbReference type="Proteomes" id="UP000563524"/>
    </source>
</evidence>
<comment type="caution">
    <text evidence="2">The sequence shown here is derived from an EMBL/GenBank/DDBJ whole genome shotgun (WGS) entry which is preliminary data.</text>
</comment>
<sequence>MLRPVTPADAEAFHAVANHAGQTRMTGTWRYPFTVEDVRTRWQPFFDAGPDGQVLMAIIEGDKLAGTTGLHAPEAGRAELSYWIGEGFEGRGLATEAATAMCGFAFARRGLDELTARAFADNEPSLRILRRLGFEVVSEDETHAADREGVWPSFAMRLTREDWLS</sequence>
<dbReference type="EMBL" id="JACHOB010000003">
    <property type="protein sequence ID" value="MBB4659318.1"/>
    <property type="molecule type" value="Genomic_DNA"/>
</dbReference>
<name>A0A840I574_9PROT</name>
<dbReference type="InterPro" id="IPR000182">
    <property type="entry name" value="GNAT_dom"/>
</dbReference>
<dbReference type="PANTHER" id="PTHR43792">
    <property type="entry name" value="GNAT FAMILY, PUTATIVE (AFU_ORTHOLOGUE AFUA_3G00765)-RELATED-RELATED"/>
    <property type="match status" value="1"/>
</dbReference>
<dbReference type="PANTHER" id="PTHR43792:SF1">
    <property type="entry name" value="N-ACETYLTRANSFERASE DOMAIN-CONTAINING PROTEIN"/>
    <property type="match status" value="1"/>
</dbReference>
<dbReference type="Proteomes" id="UP000563524">
    <property type="component" value="Unassembled WGS sequence"/>
</dbReference>
<reference evidence="2 3" key="1">
    <citation type="submission" date="2020-08" db="EMBL/GenBank/DDBJ databases">
        <title>Genomic Encyclopedia of Type Strains, Phase IV (KMG-IV): sequencing the most valuable type-strain genomes for metagenomic binning, comparative biology and taxonomic classification.</title>
        <authorList>
            <person name="Goeker M."/>
        </authorList>
    </citation>
    <scope>NUCLEOTIDE SEQUENCE [LARGE SCALE GENOMIC DNA]</scope>
    <source>
        <strain evidence="2 3">DSM 102850</strain>
    </source>
</reference>
<dbReference type="InterPro" id="IPR016181">
    <property type="entry name" value="Acyl_CoA_acyltransferase"/>
</dbReference>
<dbReference type="AlphaFoldDB" id="A0A840I574"/>
<dbReference type="RefSeq" id="WP_183817788.1">
    <property type="nucleotide sequence ID" value="NZ_JACHOB010000003.1"/>
</dbReference>
<proteinExistence type="predicted"/>
<gene>
    <name evidence="2" type="ORF">GGQ59_001843</name>
</gene>
<dbReference type="Pfam" id="PF13302">
    <property type="entry name" value="Acetyltransf_3"/>
    <property type="match status" value="1"/>
</dbReference>
<evidence type="ECO:0000313" key="2">
    <source>
        <dbReference type="EMBL" id="MBB4659318.1"/>
    </source>
</evidence>
<dbReference type="GO" id="GO:0016747">
    <property type="term" value="F:acyltransferase activity, transferring groups other than amino-acyl groups"/>
    <property type="evidence" value="ECO:0007669"/>
    <property type="project" value="InterPro"/>
</dbReference>
<evidence type="ECO:0000259" key="1">
    <source>
        <dbReference type="PROSITE" id="PS51186"/>
    </source>
</evidence>
<dbReference type="Gene3D" id="3.40.630.30">
    <property type="match status" value="1"/>
</dbReference>
<dbReference type="SUPFAM" id="SSF55729">
    <property type="entry name" value="Acyl-CoA N-acyltransferases (Nat)"/>
    <property type="match status" value="1"/>
</dbReference>
<dbReference type="InterPro" id="IPR051531">
    <property type="entry name" value="N-acetyltransferase"/>
</dbReference>
<keyword evidence="3" id="KW-1185">Reference proteome</keyword>
<dbReference type="PROSITE" id="PS51186">
    <property type="entry name" value="GNAT"/>
    <property type="match status" value="1"/>
</dbReference>
<protein>
    <submittedName>
        <fullName evidence="2">RimJ/RimL family protein N-acetyltransferase</fullName>
    </submittedName>
</protein>
<accession>A0A840I574</accession>
<keyword evidence="2" id="KW-0808">Transferase</keyword>